<dbReference type="InterPro" id="IPR004099">
    <property type="entry name" value="Pyr_nucl-diS_OxRdtase_dimer"/>
</dbReference>
<keyword evidence="20" id="KW-0670">Pyruvate</keyword>
<dbReference type="InterPro" id="IPR023753">
    <property type="entry name" value="FAD/NAD-binding_dom"/>
</dbReference>
<name>G4RND3_THETK</name>
<dbReference type="AlphaFoldDB" id="G4RND3"/>
<keyword evidence="7 17" id="KW-0285">Flavoprotein</keyword>
<dbReference type="Proteomes" id="UP000002654">
    <property type="component" value="Chromosome"/>
</dbReference>
<evidence type="ECO:0000256" key="14">
    <source>
        <dbReference type="ARBA" id="ARBA00023284"/>
    </source>
</evidence>
<keyword evidence="13" id="KW-1015">Disulfide bond</keyword>
<dbReference type="PATRIC" id="fig|768679.9.peg.423"/>
<evidence type="ECO:0000256" key="12">
    <source>
        <dbReference type="ARBA" id="ARBA00023002"/>
    </source>
</evidence>
<evidence type="ECO:0000259" key="19">
    <source>
        <dbReference type="Pfam" id="PF07992"/>
    </source>
</evidence>
<dbReference type="PANTHER" id="PTHR43014:SF4">
    <property type="entry name" value="PYRIDINE NUCLEOTIDE-DISULFIDE OXIDOREDUCTASE RCLA-RELATED"/>
    <property type="match status" value="1"/>
</dbReference>
<dbReference type="GO" id="GO:0050661">
    <property type="term" value="F:NADP binding"/>
    <property type="evidence" value="ECO:0007669"/>
    <property type="project" value="InterPro"/>
</dbReference>
<keyword evidence="8" id="KW-0479">Metal-binding</keyword>
<evidence type="ECO:0000256" key="16">
    <source>
        <dbReference type="ARBA" id="ARBA00048984"/>
    </source>
</evidence>
<dbReference type="OrthoDB" id="27922at2157"/>
<evidence type="ECO:0000313" key="21">
    <source>
        <dbReference type="Proteomes" id="UP000002654"/>
    </source>
</evidence>
<dbReference type="PRINTS" id="PR00368">
    <property type="entry name" value="FADPNR"/>
</dbReference>
<evidence type="ECO:0000256" key="4">
    <source>
        <dbReference type="ARBA" id="ARBA00012661"/>
    </source>
</evidence>
<evidence type="ECO:0000256" key="3">
    <source>
        <dbReference type="ARBA" id="ARBA00011738"/>
    </source>
</evidence>
<evidence type="ECO:0000256" key="2">
    <source>
        <dbReference type="ARBA" id="ARBA00007532"/>
    </source>
</evidence>
<dbReference type="Pfam" id="PF02852">
    <property type="entry name" value="Pyr_redox_dim"/>
    <property type="match status" value="1"/>
</dbReference>
<evidence type="ECO:0000256" key="9">
    <source>
        <dbReference type="ARBA" id="ARBA00022827"/>
    </source>
</evidence>
<dbReference type="STRING" id="768679.TTX_0406"/>
<dbReference type="EC" id="1.16.1.1" evidence="4"/>
<dbReference type="eggNOG" id="arCOG01068">
    <property type="taxonomic scope" value="Archaea"/>
</dbReference>
<evidence type="ECO:0000256" key="6">
    <source>
        <dbReference type="ARBA" id="ARBA00022466"/>
    </source>
</evidence>
<evidence type="ECO:0000256" key="7">
    <source>
        <dbReference type="ARBA" id="ARBA00022630"/>
    </source>
</evidence>
<dbReference type="Pfam" id="PF07992">
    <property type="entry name" value="Pyr_redox_2"/>
    <property type="match status" value="1"/>
</dbReference>
<evidence type="ECO:0000259" key="18">
    <source>
        <dbReference type="Pfam" id="PF02852"/>
    </source>
</evidence>
<evidence type="ECO:0000256" key="10">
    <source>
        <dbReference type="ARBA" id="ARBA00022857"/>
    </source>
</evidence>
<dbReference type="GO" id="GO:0050660">
    <property type="term" value="F:flavin adenine dinucleotide binding"/>
    <property type="evidence" value="ECO:0007669"/>
    <property type="project" value="InterPro"/>
</dbReference>
<keyword evidence="9 17" id="KW-0274">FAD</keyword>
<dbReference type="InterPro" id="IPR021179">
    <property type="entry name" value="Mercury_reductase_MerA"/>
</dbReference>
<keyword evidence="10" id="KW-0521">NADP</keyword>
<comment type="catalytic activity">
    <reaction evidence="16">
        <text>Hg + NADP(+) + H(+) = Hg(2+) + NADPH</text>
        <dbReference type="Rhea" id="RHEA:23856"/>
        <dbReference type="ChEBI" id="CHEBI:15378"/>
        <dbReference type="ChEBI" id="CHEBI:16170"/>
        <dbReference type="ChEBI" id="CHEBI:16793"/>
        <dbReference type="ChEBI" id="CHEBI:57783"/>
        <dbReference type="ChEBI" id="CHEBI:58349"/>
        <dbReference type="EC" id="1.16.1.1"/>
    </reaction>
</comment>
<dbReference type="GO" id="GO:0045340">
    <property type="term" value="F:mercury ion binding"/>
    <property type="evidence" value="ECO:0007669"/>
    <property type="project" value="InterPro"/>
</dbReference>
<dbReference type="PIRSF" id="PIRSF000350">
    <property type="entry name" value="Mercury_reductase_MerA"/>
    <property type="match status" value="1"/>
</dbReference>
<dbReference type="SUPFAM" id="SSF51905">
    <property type="entry name" value="FAD/NAD(P)-binding domain"/>
    <property type="match status" value="1"/>
</dbReference>
<evidence type="ECO:0000256" key="17">
    <source>
        <dbReference type="RuleBase" id="RU003691"/>
    </source>
</evidence>
<dbReference type="HOGENOM" id="CLU_016755_0_2_2"/>
<evidence type="ECO:0000256" key="15">
    <source>
        <dbReference type="ARBA" id="ARBA00031725"/>
    </source>
</evidence>
<dbReference type="PRINTS" id="PR00411">
    <property type="entry name" value="PNDRDTASEI"/>
</dbReference>
<keyword evidence="12 17" id="KW-0560">Oxidoreductase</keyword>
<dbReference type="PANTHER" id="PTHR43014">
    <property type="entry name" value="MERCURIC REDUCTASE"/>
    <property type="match status" value="1"/>
</dbReference>
<reference evidence="20 21" key="1">
    <citation type="journal article" date="2011" name="PLoS ONE">
        <title>The complete genome sequence of Thermoproteus tenax: a physiologically versatile member of the Crenarchaeota.</title>
        <authorList>
            <person name="Siebers B."/>
            <person name="Zaparty M."/>
            <person name="Raddatz G."/>
            <person name="Tjaden B."/>
            <person name="Albers S.V."/>
            <person name="Bell S.D."/>
            <person name="Blombach F."/>
            <person name="Kletzin A."/>
            <person name="Kyrpides N."/>
            <person name="Lanz C."/>
            <person name="Plagens A."/>
            <person name="Rampp M."/>
            <person name="Rosinus A."/>
            <person name="von Jan M."/>
            <person name="Makarova K.S."/>
            <person name="Klenk H.P."/>
            <person name="Schuster S.C."/>
            <person name="Hensel R."/>
        </authorList>
    </citation>
    <scope>NUCLEOTIDE SEQUENCE [LARGE SCALE GENOMIC DNA]</scope>
    <source>
        <strain evidence="21">ATCC 35583 / DSM 2078 / JCM 9277 / NBRC 100435 / Kra 1</strain>
    </source>
</reference>
<gene>
    <name evidence="20" type="primary">lpd-2</name>
    <name evidence="20" type="ordered locus">TTX_0406</name>
</gene>
<dbReference type="RefSeq" id="WP_014126334.1">
    <property type="nucleotide sequence ID" value="NC_016070.1"/>
</dbReference>
<protein>
    <recommendedName>
        <fullName evidence="5">Mercuric reductase</fullName>
        <ecNumber evidence="4">1.16.1.1</ecNumber>
    </recommendedName>
    <alternativeName>
        <fullName evidence="15">Hg(II) reductase</fullName>
    </alternativeName>
</protein>
<dbReference type="InterPro" id="IPR012999">
    <property type="entry name" value="Pyr_OxRdtase_I_AS"/>
</dbReference>
<feature type="domain" description="Pyridine nucleotide-disulphide oxidoreductase dimerisation" evidence="18">
    <location>
        <begin position="338"/>
        <end position="450"/>
    </location>
</feature>
<comment type="cofactor">
    <cofactor evidence="1">
        <name>FAD</name>
        <dbReference type="ChEBI" id="CHEBI:57692"/>
    </cofactor>
</comment>
<evidence type="ECO:0000256" key="5">
    <source>
        <dbReference type="ARBA" id="ARBA00014791"/>
    </source>
</evidence>
<dbReference type="InterPro" id="IPR016156">
    <property type="entry name" value="FAD/NAD-linked_Rdtase_dimer_sf"/>
</dbReference>
<evidence type="ECO:0000256" key="8">
    <source>
        <dbReference type="ARBA" id="ARBA00022723"/>
    </source>
</evidence>
<dbReference type="EMBL" id="FN869859">
    <property type="protein sequence ID" value="CCC81077.1"/>
    <property type="molecule type" value="Genomic_DNA"/>
</dbReference>
<organism evidence="20 21">
    <name type="scientific">Thermoproteus tenax (strain ATCC 35583 / DSM 2078 / JCM 9277 / NBRC 100435 / Kra 1)</name>
    <dbReference type="NCBI Taxonomy" id="768679"/>
    <lineage>
        <taxon>Archaea</taxon>
        <taxon>Thermoproteota</taxon>
        <taxon>Thermoprotei</taxon>
        <taxon>Thermoproteales</taxon>
        <taxon>Thermoproteaceae</taxon>
        <taxon>Thermoproteus</taxon>
    </lineage>
</organism>
<dbReference type="GO" id="GO:0050787">
    <property type="term" value="P:detoxification of mercury ion"/>
    <property type="evidence" value="ECO:0007669"/>
    <property type="project" value="InterPro"/>
</dbReference>
<dbReference type="SUPFAM" id="SSF55424">
    <property type="entry name" value="FAD/NAD-linked reductases, dimerisation (C-terminal) domain"/>
    <property type="match status" value="1"/>
</dbReference>
<dbReference type="Gene3D" id="3.30.390.30">
    <property type="match status" value="1"/>
</dbReference>
<comment type="subunit">
    <text evidence="3">Homodimer.</text>
</comment>
<dbReference type="InterPro" id="IPR036188">
    <property type="entry name" value="FAD/NAD-bd_sf"/>
</dbReference>
<evidence type="ECO:0000256" key="13">
    <source>
        <dbReference type="ARBA" id="ARBA00023157"/>
    </source>
</evidence>
<dbReference type="KEGG" id="ttn:TTX_0406"/>
<evidence type="ECO:0000313" key="20">
    <source>
        <dbReference type="EMBL" id="CCC81077.1"/>
    </source>
</evidence>
<proteinExistence type="inferred from homology"/>
<dbReference type="GO" id="GO:0016668">
    <property type="term" value="F:oxidoreductase activity, acting on a sulfur group of donors, NAD(P) as acceptor"/>
    <property type="evidence" value="ECO:0007669"/>
    <property type="project" value="InterPro"/>
</dbReference>
<evidence type="ECO:0000256" key="11">
    <source>
        <dbReference type="ARBA" id="ARBA00022914"/>
    </source>
</evidence>
<feature type="domain" description="FAD/NAD(P)-binding" evidence="19">
    <location>
        <begin position="3"/>
        <end position="305"/>
    </location>
</feature>
<keyword evidence="21" id="KW-1185">Reference proteome</keyword>
<accession>G4RND3</accession>
<dbReference type="PaxDb" id="768679-TTX_0406"/>
<keyword evidence="6" id="KW-0475">Mercuric resistance</keyword>
<sequence>MTFDLVVLGGGSAGFAAAIKAAQLGASVAMINDGPLGGTCVNVGCVPSKYLVRAGELMKAARAPYFRGIRGWAEVDGKALMAHMRSVVEELRRRKYADLIDYYDIKLMEGRGMLVGPGAVKVGGETVVGRKIVVATGARAVWPQIKGLEEARRRGLAFSNEEFFSLEDLPNSVVFIGGGAISVELGQALSRLGMETYVIYRSRLLKYEEALVSDFIEEALREDGVKLIRGEATAVEVKNNGVEVRAGGVSVEAEAVFVATGRRPNVEDLGGLLKLTPEGAVEVNRRMETSVPGIYAAGDVTGGLPGGRYLENVAARQGVVAAVNALGGSAEFDAMWAPRVVFSDPPVASVGLREEDMIRSGVGCACRLVTIDNAAAAWTSGRARGFIKINTYPERLRLKGGRIAGALVVSPHAEELINIFALAVRKGLTVDDIADWIPAFPSFSEALRLAALAFTTDPTKLSCCGG</sequence>
<evidence type="ECO:0000256" key="1">
    <source>
        <dbReference type="ARBA" id="ARBA00001974"/>
    </source>
</evidence>
<keyword evidence="11" id="KW-0476">Mercury</keyword>
<keyword evidence="14 17" id="KW-0676">Redox-active center</keyword>
<dbReference type="Gene3D" id="3.50.50.60">
    <property type="entry name" value="FAD/NAD(P)-binding domain"/>
    <property type="match status" value="2"/>
</dbReference>
<dbReference type="GO" id="GO:0016152">
    <property type="term" value="F:mercury (II) reductase (NADP+) activity"/>
    <property type="evidence" value="ECO:0007669"/>
    <property type="project" value="UniProtKB-EC"/>
</dbReference>
<dbReference type="NCBIfam" id="TIGR02053">
    <property type="entry name" value="MerA"/>
    <property type="match status" value="1"/>
</dbReference>
<dbReference type="PROSITE" id="PS00076">
    <property type="entry name" value="PYRIDINE_REDOX_1"/>
    <property type="match status" value="1"/>
</dbReference>
<dbReference type="InterPro" id="IPR001100">
    <property type="entry name" value="Pyr_nuc-diS_OxRdtase"/>
</dbReference>
<dbReference type="GO" id="GO:0003955">
    <property type="term" value="F:NAD(P)H dehydrogenase (quinone) activity"/>
    <property type="evidence" value="ECO:0007669"/>
    <property type="project" value="TreeGrafter"/>
</dbReference>
<comment type="similarity">
    <text evidence="2 17">Belongs to the class-I pyridine nucleotide-disulfide oxidoreductase family.</text>
</comment>
<dbReference type="GeneID" id="11263412"/>